<protein>
    <submittedName>
        <fullName evidence="1">Uncharacterized protein</fullName>
    </submittedName>
</protein>
<name>A0A2R3J4V9_9PSED</name>
<keyword evidence="1" id="KW-0614">Plasmid</keyword>
<dbReference type="Proteomes" id="UP000238390">
    <property type="component" value="Plasmid unnamed2"/>
</dbReference>
<sequence>MGISKLAVTQDMEVTGCLLSFNPVSEGSAWGDLDADRAHREGPEDLAECGKEVLRLFCAGGINQDQPQTWSNCRERGGAAHKRAWQESLDDVVLQLITFLLVDLPALRSLDFLDLLFDRIVYHAAGKDAFFLLRRYQEKALTRVHERRIRPFSQRGGKAVGSEFLILTGASRLAFQCLFENLRGELQVLGKGVRKQMLKPHGVASLSGEAARVTMALISSTQPTWLEFSSVPPRSHRQAKFWPRRVSLLQGRGADRLFLINASGPNEVG</sequence>
<gene>
    <name evidence="1" type="ORF">CSB93_6823</name>
</gene>
<dbReference type="AlphaFoldDB" id="A0A2R3J4V9"/>
<organism evidence="1 2">
    <name type="scientific">Pseudomonas paraeruginosa</name>
    <dbReference type="NCBI Taxonomy" id="2994495"/>
    <lineage>
        <taxon>Bacteria</taxon>
        <taxon>Pseudomonadati</taxon>
        <taxon>Pseudomonadota</taxon>
        <taxon>Gammaproteobacteria</taxon>
        <taxon>Pseudomonadales</taxon>
        <taxon>Pseudomonadaceae</taxon>
        <taxon>Pseudomonas</taxon>
    </lineage>
</organism>
<accession>A0A2R3J4V9</accession>
<reference evidence="1 2" key="1">
    <citation type="submission" date="2018-02" db="EMBL/GenBank/DDBJ databases">
        <title>FDA/CDC Antimicrobial Resistant Isolate Bank Genome Sequencing.</title>
        <authorList>
            <person name="Benahmed F.H."/>
            <person name="Lutgring J.D."/>
            <person name="Yoo B."/>
            <person name="Machado M."/>
            <person name="Brown A."/>
            <person name="McAllister G."/>
            <person name="Perry A."/>
            <person name="Halpin A.L."/>
            <person name="Vavikolanu K."/>
            <person name="Ott S."/>
            <person name="Zhao X."/>
            <person name="Tallon L.J."/>
            <person name="Sadzewicz L."/>
            <person name="Aluvathingal J."/>
            <person name="Nadendla S."/>
            <person name="Voskania-kordi A."/>
            <person name="Simonyan V."/>
            <person name="Patel J."/>
            <person name="Shawar R.M."/>
        </authorList>
    </citation>
    <scope>NUCLEOTIDE SEQUENCE [LARGE SCALE GENOMIC DNA]</scope>
    <source>
        <strain evidence="1 2">AR_0356</strain>
        <plasmid evidence="1 2">unnamed2</plasmid>
    </source>
</reference>
<keyword evidence="2" id="KW-1185">Reference proteome</keyword>
<dbReference type="EMBL" id="CP027170">
    <property type="protein sequence ID" value="AVK09163.1"/>
    <property type="molecule type" value="Genomic_DNA"/>
</dbReference>
<evidence type="ECO:0000313" key="2">
    <source>
        <dbReference type="Proteomes" id="UP000238390"/>
    </source>
</evidence>
<proteinExistence type="predicted"/>
<evidence type="ECO:0000313" key="1">
    <source>
        <dbReference type="EMBL" id="AVK09163.1"/>
    </source>
</evidence>
<geneLocation type="plasmid" evidence="1 2">
    <name>unnamed2</name>
</geneLocation>